<evidence type="ECO:0000256" key="1">
    <source>
        <dbReference type="SAM" id="MobiDB-lite"/>
    </source>
</evidence>
<proteinExistence type="predicted"/>
<reference evidence="2" key="1">
    <citation type="submission" date="2021-01" db="EMBL/GenBank/DDBJ databases">
        <authorList>
            <person name="Corre E."/>
            <person name="Pelletier E."/>
            <person name="Niang G."/>
            <person name="Scheremetjew M."/>
            <person name="Finn R."/>
            <person name="Kale V."/>
            <person name="Holt S."/>
            <person name="Cochrane G."/>
            <person name="Meng A."/>
            <person name="Brown T."/>
            <person name="Cohen L."/>
        </authorList>
    </citation>
    <scope>NUCLEOTIDE SEQUENCE</scope>
    <source>
        <strain evidence="2">CT5</strain>
    </source>
</reference>
<evidence type="ECO:0000313" key="2">
    <source>
        <dbReference type="EMBL" id="CAE0392510.1"/>
    </source>
</evidence>
<sequence length="109" mass="11246">MKEHENAGEQEEVKEAGAPKKEDKARASTLLSKMMTTSLQVKNKSVHIIGVGTKSAYNVAKAAVGGAATLGKKGYVAGKEGAVYVGKKGYEAGKIGYTAGKEGAVFVGK</sequence>
<dbReference type="EMBL" id="HBIK01037380">
    <property type="protein sequence ID" value="CAE0392510.1"/>
    <property type="molecule type" value="Transcribed_RNA"/>
</dbReference>
<organism evidence="2">
    <name type="scientific">Euplotes crassus</name>
    <dbReference type="NCBI Taxonomy" id="5936"/>
    <lineage>
        <taxon>Eukaryota</taxon>
        <taxon>Sar</taxon>
        <taxon>Alveolata</taxon>
        <taxon>Ciliophora</taxon>
        <taxon>Intramacronucleata</taxon>
        <taxon>Spirotrichea</taxon>
        <taxon>Hypotrichia</taxon>
        <taxon>Euplotida</taxon>
        <taxon>Euplotidae</taxon>
        <taxon>Moneuplotes</taxon>
    </lineage>
</organism>
<gene>
    <name evidence="2" type="ORF">ECRA1380_LOCUS17487</name>
</gene>
<protein>
    <submittedName>
        <fullName evidence="2">Uncharacterized protein</fullName>
    </submittedName>
</protein>
<dbReference type="AlphaFoldDB" id="A0A7S3P1E8"/>
<feature type="region of interest" description="Disordered" evidence="1">
    <location>
        <begin position="1"/>
        <end position="26"/>
    </location>
</feature>
<accession>A0A7S3P1E8</accession>
<name>A0A7S3P1E8_EUPCR</name>